<accession>A0A9D3N6Q7</accession>
<evidence type="ECO:0000313" key="2">
    <source>
        <dbReference type="EMBL" id="KAG7316707.1"/>
    </source>
</evidence>
<dbReference type="AlphaFoldDB" id="A0A9D3N6Q7"/>
<keyword evidence="3" id="KW-1185">Reference proteome</keyword>
<proteinExistence type="predicted"/>
<dbReference type="OrthoDB" id="10566541at2759"/>
<protein>
    <submittedName>
        <fullName evidence="2">Uncharacterized protein</fullName>
    </submittedName>
</protein>
<keyword evidence="1" id="KW-1133">Transmembrane helix</keyword>
<dbReference type="Proteomes" id="UP000824219">
    <property type="component" value="Linkage Group LG25"/>
</dbReference>
<evidence type="ECO:0000256" key="1">
    <source>
        <dbReference type="SAM" id="Phobius"/>
    </source>
</evidence>
<reference evidence="2 3" key="1">
    <citation type="submission" date="2021-06" db="EMBL/GenBank/DDBJ databases">
        <title>Chromosome-level genome assembly of the red-tail catfish (Hemibagrus wyckioides).</title>
        <authorList>
            <person name="Shao F."/>
        </authorList>
    </citation>
    <scope>NUCLEOTIDE SEQUENCE [LARGE SCALE GENOMIC DNA]</scope>
    <source>
        <strain evidence="2">EC202008001</strain>
        <tissue evidence="2">Blood</tissue>
    </source>
</reference>
<dbReference type="EMBL" id="JAHKSW010000025">
    <property type="protein sequence ID" value="KAG7316707.1"/>
    <property type="molecule type" value="Genomic_DNA"/>
</dbReference>
<keyword evidence="1" id="KW-0472">Membrane</keyword>
<sequence>MLLTGWEVLIHSNNMETSVFIHDCQNLAEASKGTKESRHFQRSSRCLLLILFTLLGLLVVGLVVLFTVWVAQNVVKSDFTCPQVNFGPGWTFNISGPGDSHIFTALNNGTYFIYGKFQINKQKTEDCEDIIKLAWSGPAKSDKMSELTKTKFKLNNDIYMAEIKEENVKLSGKSKVHLIINCNQNIRANFRVGYRSE</sequence>
<comment type="caution">
    <text evidence="2">The sequence shown here is derived from an EMBL/GenBank/DDBJ whole genome shotgun (WGS) entry which is preliminary data.</text>
</comment>
<name>A0A9D3N6Q7_9TELE</name>
<evidence type="ECO:0000313" key="3">
    <source>
        <dbReference type="Proteomes" id="UP000824219"/>
    </source>
</evidence>
<gene>
    <name evidence="2" type="ORF">KOW79_020248</name>
</gene>
<feature type="transmembrane region" description="Helical" evidence="1">
    <location>
        <begin position="46"/>
        <end position="71"/>
    </location>
</feature>
<keyword evidence="1" id="KW-0812">Transmembrane</keyword>
<organism evidence="2 3">
    <name type="scientific">Hemibagrus wyckioides</name>
    <dbReference type="NCBI Taxonomy" id="337641"/>
    <lineage>
        <taxon>Eukaryota</taxon>
        <taxon>Metazoa</taxon>
        <taxon>Chordata</taxon>
        <taxon>Craniata</taxon>
        <taxon>Vertebrata</taxon>
        <taxon>Euteleostomi</taxon>
        <taxon>Actinopterygii</taxon>
        <taxon>Neopterygii</taxon>
        <taxon>Teleostei</taxon>
        <taxon>Ostariophysi</taxon>
        <taxon>Siluriformes</taxon>
        <taxon>Bagridae</taxon>
        <taxon>Hemibagrus</taxon>
    </lineage>
</organism>